<sequence>MSSYSRTRESLIELIAGELSDAGAPASIPKELALLYAEAVAIVDGTWTCNANGDWVGKP</sequence>
<accession>A0A1Y0V1U5</accession>
<gene>
    <name evidence="1" type="ORF">S101447_02686</name>
</gene>
<name>A0A1Y0V1U5_9PROT</name>
<dbReference type="EMBL" id="CP021524">
    <property type="protein sequence ID" value="ARW11724.1"/>
    <property type="molecule type" value="Genomic_DNA"/>
</dbReference>
<organism evidence="1 2">
    <name type="scientific">Acetobacter ascendens</name>
    <dbReference type="NCBI Taxonomy" id="481146"/>
    <lineage>
        <taxon>Bacteria</taxon>
        <taxon>Pseudomonadati</taxon>
        <taxon>Pseudomonadota</taxon>
        <taxon>Alphaproteobacteria</taxon>
        <taxon>Acetobacterales</taxon>
        <taxon>Acetobacteraceae</taxon>
        <taxon>Acetobacter</taxon>
    </lineage>
</organism>
<protein>
    <submittedName>
        <fullName evidence="1">Uncharacterized protein</fullName>
    </submittedName>
</protein>
<dbReference type="AlphaFoldDB" id="A0A1Y0V1U5"/>
<reference evidence="1 2" key="1">
    <citation type="submission" date="2017-05" db="EMBL/GenBank/DDBJ databases">
        <title>Genome sequence of Acetobacter pasteurianus subsp. ascendens strain SRCM101447.</title>
        <authorList>
            <person name="Cho S.H."/>
        </authorList>
    </citation>
    <scope>NUCLEOTIDE SEQUENCE [LARGE SCALE GENOMIC DNA]</scope>
    <source>
        <strain evidence="1 2">SRCM101447</strain>
    </source>
</reference>
<evidence type="ECO:0000313" key="2">
    <source>
        <dbReference type="Proteomes" id="UP000195633"/>
    </source>
</evidence>
<dbReference type="Proteomes" id="UP000195633">
    <property type="component" value="Chromosome"/>
</dbReference>
<evidence type="ECO:0000313" key="1">
    <source>
        <dbReference type="EMBL" id="ARW11724.1"/>
    </source>
</evidence>
<proteinExistence type="predicted"/>
<dbReference type="RefSeq" id="WP_087636321.1">
    <property type="nucleotide sequence ID" value="NZ_CP021524.1"/>
</dbReference>